<evidence type="ECO:0000256" key="7">
    <source>
        <dbReference type="ARBA" id="ARBA00023054"/>
    </source>
</evidence>
<keyword evidence="3 11" id="KW-0812">Transmembrane</keyword>
<evidence type="ECO:0000313" key="13">
    <source>
        <dbReference type="EMBL" id="KPI84402.1"/>
    </source>
</evidence>
<evidence type="ECO:0000256" key="9">
    <source>
        <dbReference type="ARBA" id="ARBA00037934"/>
    </source>
</evidence>
<evidence type="ECO:0000256" key="11">
    <source>
        <dbReference type="SAM" id="Phobius"/>
    </source>
</evidence>
<dbReference type="Proteomes" id="UP000038009">
    <property type="component" value="Unassembled WGS sequence"/>
</dbReference>
<dbReference type="PANTHER" id="PTHR12825:SF0">
    <property type="entry name" value="VESICLE TRANSPORT PROTEIN SEC20"/>
    <property type="match status" value="1"/>
</dbReference>
<dbReference type="OMA" id="ERQLYMR"/>
<keyword evidence="6 11" id="KW-1133">Transmembrane helix</keyword>
<dbReference type="VEuPathDB" id="TriTrypDB:Lsey_0262_0060"/>
<feature type="transmembrane region" description="Helical" evidence="11">
    <location>
        <begin position="222"/>
        <end position="240"/>
    </location>
</feature>
<dbReference type="AlphaFoldDB" id="A0A0N1I1V7"/>
<evidence type="ECO:0000256" key="2">
    <source>
        <dbReference type="ARBA" id="ARBA00022448"/>
    </source>
</evidence>
<protein>
    <recommendedName>
        <fullName evidence="12">Sec20 C-terminal domain-containing protein</fullName>
    </recommendedName>
</protein>
<dbReference type="InterPro" id="IPR005606">
    <property type="entry name" value="Sec20"/>
</dbReference>
<keyword evidence="4" id="KW-0256">Endoplasmic reticulum</keyword>
<evidence type="ECO:0000256" key="4">
    <source>
        <dbReference type="ARBA" id="ARBA00022824"/>
    </source>
</evidence>
<evidence type="ECO:0000256" key="5">
    <source>
        <dbReference type="ARBA" id="ARBA00022892"/>
    </source>
</evidence>
<dbReference type="OrthoDB" id="267919at2759"/>
<evidence type="ECO:0000259" key="12">
    <source>
        <dbReference type="Pfam" id="PF03908"/>
    </source>
</evidence>
<accession>A0A0N1I1V7</accession>
<dbReference type="GO" id="GO:0005484">
    <property type="term" value="F:SNAP receptor activity"/>
    <property type="evidence" value="ECO:0007669"/>
    <property type="project" value="InterPro"/>
</dbReference>
<comment type="subcellular location">
    <subcellularLocation>
        <location evidence="1">Endoplasmic reticulum membrane</location>
        <topology evidence="1">Single-pass type IV membrane protein</topology>
    </subcellularLocation>
</comment>
<evidence type="ECO:0000256" key="10">
    <source>
        <dbReference type="SAM" id="MobiDB-lite"/>
    </source>
</evidence>
<evidence type="ECO:0000256" key="1">
    <source>
        <dbReference type="ARBA" id="ARBA00004163"/>
    </source>
</evidence>
<proteinExistence type="inferred from homology"/>
<sequence length="258" mass="28343">MSHHVVRSPSPAAPSPLLSLQSTPVLAALAHRAEQALKDVTAAHHAFMCSRTTRLHGVLSLAVSHAQHVLKALETVRDQRERQRQQQHPRATPTPVLPHRRDTHPPSKDELALYMRIDKVRIDLRRVLPRATAAIEESDNADGAAGSSRSAASTAAALRSLLRTRSMLSVELKKIDTAVQGLSGSGESLAALHQSLQDVHSSLATARRMVRKLLTVQSRDDLLLRLSAGLFLLVVLYIVAQRVLRFFPATVYVPVEDY</sequence>
<organism evidence="13 14">
    <name type="scientific">Leptomonas seymouri</name>
    <dbReference type="NCBI Taxonomy" id="5684"/>
    <lineage>
        <taxon>Eukaryota</taxon>
        <taxon>Discoba</taxon>
        <taxon>Euglenozoa</taxon>
        <taxon>Kinetoplastea</taxon>
        <taxon>Metakinetoplastina</taxon>
        <taxon>Trypanosomatida</taxon>
        <taxon>Trypanosomatidae</taxon>
        <taxon>Leishmaniinae</taxon>
        <taxon>Leptomonas</taxon>
    </lineage>
</organism>
<feature type="domain" description="Sec20 C-terminal" evidence="12">
    <location>
        <begin position="159"/>
        <end position="243"/>
    </location>
</feature>
<evidence type="ECO:0000313" key="14">
    <source>
        <dbReference type="Proteomes" id="UP000038009"/>
    </source>
</evidence>
<dbReference type="Pfam" id="PF03908">
    <property type="entry name" value="Sec20"/>
    <property type="match status" value="1"/>
</dbReference>
<keyword evidence="2" id="KW-0813">Transport</keyword>
<evidence type="ECO:0000256" key="3">
    <source>
        <dbReference type="ARBA" id="ARBA00022692"/>
    </source>
</evidence>
<feature type="region of interest" description="Disordered" evidence="10">
    <location>
        <begin position="77"/>
        <end position="107"/>
    </location>
</feature>
<name>A0A0N1I1V7_LEPSE</name>
<keyword evidence="8 11" id="KW-0472">Membrane</keyword>
<dbReference type="GO" id="GO:0031201">
    <property type="term" value="C:SNARE complex"/>
    <property type="evidence" value="ECO:0007669"/>
    <property type="project" value="TreeGrafter"/>
</dbReference>
<evidence type="ECO:0000256" key="6">
    <source>
        <dbReference type="ARBA" id="ARBA00022989"/>
    </source>
</evidence>
<dbReference type="PANTHER" id="PTHR12825">
    <property type="entry name" value="BNIP1-RELATED"/>
    <property type="match status" value="1"/>
</dbReference>
<gene>
    <name evidence="13" type="ORF">ABL78_6546</name>
</gene>
<dbReference type="InterPro" id="IPR056173">
    <property type="entry name" value="Sec20_C"/>
</dbReference>
<keyword evidence="5" id="KW-0931">ER-Golgi transport</keyword>
<evidence type="ECO:0000256" key="8">
    <source>
        <dbReference type="ARBA" id="ARBA00023136"/>
    </source>
</evidence>
<comment type="caution">
    <text evidence="13">The sequence shown here is derived from an EMBL/GenBank/DDBJ whole genome shotgun (WGS) entry which is preliminary data.</text>
</comment>
<dbReference type="GO" id="GO:0005789">
    <property type="term" value="C:endoplasmic reticulum membrane"/>
    <property type="evidence" value="ECO:0007669"/>
    <property type="project" value="UniProtKB-SubCell"/>
</dbReference>
<reference evidence="13 14" key="1">
    <citation type="journal article" date="2015" name="PLoS Pathog.">
        <title>Leptomonas seymouri: Adaptations to the Dixenous Life Cycle Analyzed by Genome Sequencing, Transcriptome Profiling and Co-infection with Leishmania donovani.</title>
        <authorList>
            <person name="Kraeva N."/>
            <person name="Butenko A."/>
            <person name="Hlavacova J."/>
            <person name="Kostygov A."/>
            <person name="Myskova J."/>
            <person name="Grybchuk D."/>
            <person name="Lestinova T."/>
            <person name="Votypka J."/>
            <person name="Volf P."/>
            <person name="Opperdoes F."/>
            <person name="Flegontov P."/>
            <person name="Lukes J."/>
            <person name="Yurchenko V."/>
        </authorList>
    </citation>
    <scope>NUCLEOTIDE SEQUENCE [LARGE SCALE GENOMIC DNA]</scope>
    <source>
        <strain evidence="13 14">ATCC 30220</strain>
    </source>
</reference>
<dbReference type="GO" id="GO:0006890">
    <property type="term" value="P:retrograde vesicle-mediated transport, Golgi to endoplasmic reticulum"/>
    <property type="evidence" value="ECO:0007669"/>
    <property type="project" value="InterPro"/>
</dbReference>
<dbReference type="EMBL" id="LJSK01000262">
    <property type="protein sequence ID" value="KPI84402.1"/>
    <property type="molecule type" value="Genomic_DNA"/>
</dbReference>
<keyword evidence="7" id="KW-0175">Coiled coil</keyword>
<comment type="similarity">
    <text evidence="9">Belongs to the SEC20 family.</text>
</comment>
<keyword evidence="14" id="KW-1185">Reference proteome</keyword>